<keyword evidence="6 8" id="KW-0472">Membrane</keyword>
<feature type="transmembrane region" description="Helical" evidence="8">
    <location>
        <begin position="328"/>
        <end position="351"/>
    </location>
</feature>
<sequence>MGLPTLPKIYNVYFLAIIATMGGMLFGFDISSMSAIIGTDQYLDYFDNPSGVAQGAIGSALAAGSVVGSVIAGPISDKFGRRDSLMFACLWWLLGTALQVACNGRGMLIAGRVLNGVTVGITSSQVPVYLAEISKHSQRGAIIIIQQLAIEWGILIMYFIGYGCKFIPGKTASFRTAWGIQFVPCVLFMVGLPFLPRSPRWLAKVDRQDEAVHVLANIQAGGNLEDPYVIAEYEEIMAVLIAERLAPAGWRKFVVNGMWKRTLAGFSVQAWQQLSGANVMTYYVVYIFYMANLKGNVNLISSGVQYALFIIFSTIMFFFVDKIGRRPLLVYGAIAMGVCHYVVGGVLGTYYEYVPGTSPLLDGVAGNANVVMRVTGAASHTVIAFSYLLIIIYALTLAPICWVYAAEVWSLETRAWGMGIAAIGNWLFNFAIGLFIPPAFLSIKWKLFIVFGTLCFGGAIQFWLTYPETCGKTIEEIELLFSKDGPPAWKTHKGHSRLDQEIEAIVSGQAKGEARASISAVIEKEKGVMAEHKTDAV</sequence>
<feature type="transmembrane region" description="Helical" evidence="8">
    <location>
        <begin position="12"/>
        <end position="31"/>
    </location>
</feature>
<keyword evidence="3 7" id="KW-0813">Transport</keyword>
<evidence type="ECO:0000256" key="8">
    <source>
        <dbReference type="SAM" id="Phobius"/>
    </source>
</evidence>
<dbReference type="GO" id="GO:0016020">
    <property type="term" value="C:membrane"/>
    <property type="evidence" value="ECO:0007669"/>
    <property type="project" value="UniProtKB-SubCell"/>
</dbReference>
<feature type="transmembrane region" description="Helical" evidence="8">
    <location>
        <begin position="303"/>
        <end position="321"/>
    </location>
</feature>
<keyword evidence="11" id="KW-1185">Reference proteome</keyword>
<dbReference type="Pfam" id="PF00083">
    <property type="entry name" value="Sugar_tr"/>
    <property type="match status" value="1"/>
</dbReference>
<feature type="domain" description="Major facilitator superfamily (MFS) profile" evidence="9">
    <location>
        <begin position="15"/>
        <end position="470"/>
    </location>
</feature>
<dbReference type="NCBIfam" id="TIGR00879">
    <property type="entry name" value="SP"/>
    <property type="match status" value="1"/>
</dbReference>
<dbReference type="Gene3D" id="1.20.1250.20">
    <property type="entry name" value="MFS general substrate transporter like domains"/>
    <property type="match status" value="1"/>
</dbReference>
<dbReference type="InterPro" id="IPR020846">
    <property type="entry name" value="MFS_dom"/>
</dbReference>
<dbReference type="FunFam" id="1.20.1250.20:FF:000026">
    <property type="entry name" value="MFS quinate transporter QutD"/>
    <property type="match status" value="1"/>
</dbReference>
<dbReference type="PROSITE" id="PS00216">
    <property type="entry name" value="SUGAR_TRANSPORT_1"/>
    <property type="match status" value="2"/>
</dbReference>
<evidence type="ECO:0000256" key="5">
    <source>
        <dbReference type="ARBA" id="ARBA00022989"/>
    </source>
</evidence>
<dbReference type="InterPro" id="IPR005828">
    <property type="entry name" value="MFS_sugar_transport-like"/>
</dbReference>
<organism evidence="10 11">
    <name type="scientific">Trematosphaeria pertusa</name>
    <dbReference type="NCBI Taxonomy" id="390896"/>
    <lineage>
        <taxon>Eukaryota</taxon>
        <taxon>Fungi</taxon>
        <taxon>Dikarya</taxon>
        <taxon>Ascomycota</taxon>
        <taxon>Pezizomycotina</taxon>
        <taxon>Dothideomycetes</taxon>
        <taxon>Pleosporomycetidae</taxon>
        <taxon>Pleosporales</taxon>
        <taxon>Massarineae</taxon>
        <taxon>Trematosphaeriaceae</taxon>
        <taxon>Trematosphaeria</taxon>
    </lineage>
</organism>
<protein>
    <submittedName>
        <fullName evidence="10">General substrate transporter</fullName>
    </submittedName>
</protein>
<keyword evidence="4 8" id="KW-0812">Transmembrane</keyword>
<dbReference type="PANTHER" id="PTHR48022:SF47">
    <property type="entry name" value="MAJOR FACILITATOR SUPERFAMILY (MFS) PROFILE DOMAIN-CONTAINING PROTEIN"/>
    <property type="match status" value="1"/>
</dbReference>
<dbReference type="OrthoDB" id="4142200at2759"/>
<dbReference type="AlphaFoldDB" id="A0A6A6IZI7"/>
<evidence type="ECO:0000313" key="10">
    <source>
        <dbReference type="EMBL" id="KAF2255487.1"/>
    </source>
</evidence>
<evidence type="ECO:0000256" key="7">
    <source>
        <dbReference type="RuleBase" id="RU003346"/>
    </source>
</evidence>
<evidence type="ECO:0000259" key="9">
    <source>
        <dbReference type="PROSITE" id="PS50850"/>
    </source>
</evidence>
<evidence type="ECO:0000256" key="2">
    <source>
        <dbReference type="ARBA" id="ARBA00010992"/>
    </source>
</evidence>
<dbReference type="GO" id="GO:0005351">
    <property type="term" value="F:carbohydrate:proton symporter activity"/>
    <property type="evidence" value="ECO:0007669"/>
    <property type="project" value="TreeGrafter"/>
</dbReference>
<dbReference type="RefSeq" id="XP_033690491.1">
    <property type="nucleotide sequence ID" value="XM_033823062.1"/>
</dbReference>
<dbReference type="SUPFAM" id="SSF103473">
    <property type="entry name" value="MFS general substrate transporter"/>
    <property type="match status" value="1"/>
</dbReference>
<dbReference type="PROSITE" id="PS00217">
    <property type="entry name" value="SUGAR_TRANSPORT_2"/>
    <property type="match status" value="1"/>
</dbReference>
<dbReference type="Proteomes" id="UP000800094">
    <property type="component" value="Unassembled WGS sequence"/>
</dbReference>
<feature type="transmembrane region" description="Helical" evidence="8">
    <location>
        <begin position="447"/>
        <end position="466"/>
    </location>
</feature>
<evidence type="ECO:0000256" key="4">
    <source>
        <dbReference type="ARBA" id="ARBA00022692"/>
    </source>
</evidence>
<feature type="transmembrane region" description="Helical" evidence="8">
    <location>
        <begin position="416"/>
        <end position="441"/>
    </location>
</feature>
<dbReference type="InterPro" id="IPR050360">
    <property type="entry name" value="MFS_Sugar_Transporters"/>
</dbReference>
<dbReference type="PROSITE" id="PS50850">
    <property type="entry name" value="MFS"/>
    <property type="match status" value="1"/>
</dbReference>
<dbReference type="InterPro" id="IPR005829">
    <property type="entry name" value="Sugar_transporter_CS"/>
</dbReference>
<comment type="subcellular location">
    <subcellularLocation>
        <location evidence="1">Membrane</location>
        <topology evidence="1">Multi-pass membrane protein</topology>
    </subcellularLocation>
</comment>
<evidence type="ECO:0000256" key="6">
    <source>
        <dbReference type="ARBA" id="ARBA00023136"/>
    </source>
</evidence>
<feature type="transmembrane region" description="Helical" evidence="8">
    <location>
        <begin position="270"/>
        <end position="291"/>
    </location>
</feature>
<dbReference type="EMBL" id="ML987189">
    <property type="protein sequence ID" value="KAF2255487.1"/>
    <property type="molecule type" value="Genomic_DNA"/>
</dbReference>
<name>A0A6A6IZI7_9PLEO</name>
<accession>A0A6A6IZI7</accession>
<feature type="transmembrane region" description="Helical" evidence="8">
    <location>
        <begin position="382"/>
        <end position="404"/>
    </location>
</feature>
<dbReference type="InterPro" id="IPR036259">
    <property type="entry name" value="MFS_trans_sf"/>
</dbReference>
<reference evidence="10" key="1">
    <citation type="journal article" date="2020" name="Stud. Mycol.">
        <title>101 Dothideomycetes genomes: a test case for predicting lifestyles and emergence of pathogens.</title>
        <authorList>
            <person name="Haridas S."/>
            <person name="Albert R."/>
            <person name="Binder M."/>
            <person name="Bloem J."/>
            <person name="Labutti K."/>
            <person name="Salamov A."/>
            <person name="Andreopoulos B."/>
            <person name="Baker S."/>
            <person name="Barry K."/>
            <person name="Bills G."/>
            <person name="Bluhm B."/>
            <person name="Cannon C."/>
            <person name="Castanera R."/>
            <person name="Culley D."/>
            <person name="Daum C."/>
            <person name="Ezra D."/>
            <person name="Gonzalez J."/>
            <person name="Henrissat B."/>
            <person name="Kuo A."/>
            <person name="Liang C."/>
            <person name="Lipzen A."/>
            <person name="Lutzoni F."/>
            <person name="Magnuson J."/>
            <person name="Mondo S."/>
            <person name="Nolan M."/>
            <person name="Ohm R."/>
            <person name="Pangilinan J."/>
            <person name="Park H.-J."/>
            <person name="Ramirez L."/>
            <person name="Alfaro M."/>
            <person name="Sun H."/>
            <person name="Tritt A."/>
            <person name="Yoshinaga Y."/>
            <person name="Zwiers L.-H."/>
            <person name="Turgeon B."/>
            <person name="Goodwin S."/>
            <person name="Spatafora J."/>
            <person name="Crous P."/>
            <person name="Grigoriev I."/>
        </authorList>
    </citation>
    <scope>NUCLEOTIDE SEQUENCE</scope>
    <source>
        <strain evidence="10">CBS 122368</strain>
    </source>
</reference>
<dbReference type="GeneID" id="54576392"/>
<dbReference type="InterPro" id="IPR003663">
    <property type="entry name" value="Sugar/inositol_transpt"/>
</dbReference>
<proteinExistence type="inferred from homology"/>
<evidence type="ECO:0000313" key="11">
    <source>
        <dbReference type="Proteomes" id="UP000800094"/>
    </source>
</evidence>
<gene>
    <name evidence="10" type="ORF">BU26DRAFT_414271</name>
</gene>
<feature type="transmembrane region" description="Helical" evidence="8">
    <location>
        <begin position="172"/>
        <end position="195"/>
    </location>
</feature>
<feature type="transmembrane region" description="Helical" evidence="8">
    <location>
        <begin position="51"/>
        <end position="72"/>
    </location>
</feature>
<keyword evidence="5 8" id="KW-1133">Transmembrane helix</keyword>
<evidence type="ECO:0000256" key="3">
    <source>
        <dbReference type="ARBA" id="ARBA00022448"/>
    </source>
</evidence>
<evidence type="ECO:0000256" key="1">
    <source>
        <dbReference type="ARBA" id="ARBA00004141"/>
    </source>
</evidence>
<feature type="transmembrane region" description="Helical" evidence="8">
    <location>
        <begin position="142"/>
        <end position="160"/>
    </location>
</feature>
<dbReference type="PRINTS" id="PR00171">
    <property type="entry name" value="SUGRTRNSPORT"/>
</dbReference>
<comment type="similarity">
    <text evidence="2 7">Belongs to the major facilitator superfamily. Sugar transporter (TC 2.A.1.1) family.</text>
</comment>
<dbReference type="PANTHER" id="PTHR48022">
    <property type="entry name" value="PLASTIDIC GLUCOSE TRANSPORTER 4"/>
    <property type="match status" value="1"/>
</dbReference>